<protein>
    <submittedName>
        <fullName evidence="1">Uncharacterized protein</fullName>
    </submittedName>
</protein>
<comment type="caution">
    <text evidence="1">The sequence shown here is derived from an EMBL/GenBank/DDBJ whole genome shotgun (WGS) entry which is preliminary data.</text>
</comment>
<keyword evidence="2" id="KW-1185">Reference proteome</keyword>
<proteinExistence type="predicted"/>
<evidence type="ECO:0000313" key="1">
    <source>
        <dbReference type="EMBL" id="KAK1141626.1"/>
    </source>
</evidence>
<evidence type="ECO:0000313" key="2">
    <source>
        <dbReference type="Proteomes" id="UP001177260"/>
    </source>
</evidence>
<organism evidence="1 2">
    <name type="scientific">Aspergillus melleus</name>
    <dbReference type="NCBI Taxonomy" id="138277"/>
    <lineage>
        <taxon>Eukaryota</taxon>
        <taxon>Fungi</taxon>
        <taxon>Dikarya</taxon>
        <taxon>Ascomycota</taxon>
        <taxon>Pezizomycotina</taxon>
        <taxon>Eurotiomycetes</taxon>
        <taxon>Eurotiomycetidae</taxon>
        <taxon>Eurotiales</taxon>
        <taxon>Aspergillaceae</taxon>
        <taxon>Aspergillus</taxon>
        <taxon>Aspergillus subgen. Circumdati</taxon>
    </lineage>
</organism>
<gene>
    <name evidence="1" type="ORF">N8T08_008890</name>
</gene>
<sequence length="474" mass="50809">MFYSGSLQEGIADAVGQGKAVVCFVRGILPPICLRSRWSWAYAPAASSTFSNDSETSSTWENEYFTDSEFAQFLESKSVLLRLTKDSQEAGFLTSFCPVTKFPAVVVIKHGTLREYIIPDIEKEGFQERLRTAVADADAQSQAPQSMGQSSSTAATHTAAPVPGPELTTASEPAPVPAAPQSLHVESQKSPQQQGDGATAGKKTPKLEPTQSPPKTTRKPATLPQKKEAAPAPKITIKKHDKPATSSRTLSVDMPTSPPPATEQEPAPKPQPTPPRQYRLQVRLFDGSSVRSSFTPSQTIRGDVRPWVDGQLEEKRPYNLKHILTPLPNRTLTIAEEEQTLAELGLGSTANLVMVPINTYTEAYSTSGASLPVRAVSSAYGLVSSVVGTATGLVGSLLGYGQPAPDPQTAPSTGSAQPGTSTPPGAARPRPTGPGGLNIRTLHDQREERDDSHLYNGNQLNFQPRRDENGRPLQ</sequence>
<reference evidence="1 2" key="1">
    <citation type="journal article" date="2023" name="ACS Omega">
        <title>Identification of the Neoaspergillic Acid Biosynthesis Gene Cluster by Establishing an In Vitro CRISPR-Ribonucleoprotein Genetic System in Aspergillus melleus.</title>
        <authorList>
            <person name="Yuan B."/>
            <person name="Grau M.F."/>
            <person name="Murata R.M."/>
            <person name="Torok T."/>
            <person name="Venkateswaran K."/>
            <person name="Stajich J.E."/>
            <person name="Wang C.C.C."/>
        </authorList>
    </citation>
    <scope>NUCLEOTIDE SEQUENCE [LARGE SCALE GENOMIC DNA]</scope>
    <source>
        <strain evidence="1 2">IMV 1140</strain>
    </source>
</reference>
<dbReference type="Proteomes" id="UP001177260">
    <property type="component" value="Unassembled WGS sequence"/>
</dbReference>
<accession>A0ACC3AUR9</accession>
<dbReference type="EMBL" id="JAOPJF010000061">
    <property type="protein sequence ID" value="KAK1141626.1"/>
    <property type="molecule type" value="Genomic_DNA"/>
</dbReference>
<name>A0ACC3AUR9_9EURO</name>